<protein>
    <recommendedName>
        <fullName evidence="2">DUF4034 domain-containing protein</fullName>
    </recommendedName>
</protein>
<evidence type="ECO:0000313" key="1">
    <source>
        <dbReference type="EMBL" id="WTP86425.1"/>
    </source>
</evidence>
<name>A0AAU1HUN5_9ACTN</name>
<dbReference type="AlphaFoldDB" id="A0AAU1HUN5"/>
<dbReference type="EMBL" id="CP108140">
    <property type="protein sequence ID" value="WTP86425.1"/>
    <property type="molecule type" value="Genomic_DNA"/>
</dbReference>
<evidence type="ECO:0008006" key="2">
    <source>
        <dbReference type="Google" id="ProtNLM"/>
    </source>
</evidence>
<proteinExistence type="predicted"/>
<gene>
    <name evidence="1" type="ORF">OG477_14065</name>
</gene>
<sequence>MSHILPIIVILLAIYSWYRAQKKSAPSGGGASVRNRDLAKAAAQLGFLPGEQLDTDRAYAPDPRIAAVREAVRAGDWKAGAQFLAEAGRDWQERDRRSSVLADEAVKDDSWLLAWRTERPEDPDMALVFAESMIYLAWEVRGSATAKHTTQEQFAGFRRILDQAREACAQAQALAGDDPCPFIVEIPLAKGLGYPHERFEEIWAEIVERDPHHLAAHTSALQYWCAKWRGSHELAEGFARSAAEKGTPGRLLTLLPLEAYFEYEIQHSDLEQDEFYKRPEIVAAVDAALVDVAAAAAADPEDWRIPQVRHLLASLLFWQDRYEAAAEQFRLVDGYIDAVPWSYRGGRDAMIKAYVQQRDFSAAQVVKARGGI</sequence>
<accession>A0AAU1HUN5</accession>
<organism evidence="1">
    <name type="scientific">Streptomyces sp. NBC_00180</name>
    <dbReference type="NCBI Taxonomy" id="2903632"/>
    <lineage>
        <taxon>Bacteria</taxon>
        <taxon>Bacillati</taxon>
        <taxon>Actinomycetota</taxon>
        <taxon>Actinomycetes</taxon>
        <taxon>Kitasatosporales</taxon>
        <taxon>Streptomycetaceae</taxon>
        <taxon>Streptomyces</taxon>
    </lineage>
</organism>
<reference evidence="1" key="1">
    <citation type="submission" date="2022-10" db="EMBL/GenBank/DDBJ databases">
        <title>The complete genomes of actinobacterial strains from the NBC collection.</title>
        <authorList>
            <person name="Joergensen T.S."/>
            <person name="Alvarez Arevalo M."/>
            <person name="Sterndorff E.B."/>
            <person name="Faurdal D."/>
            <person name="Vuksanovic O."/>
            <person name="Mourched A.-S."/>
            <person name="Charusanti P."/>
            <person name="Shaw S."/>
            <person name="Blin K."/>
            <person name="Weber T."/>
        </authorList>
    </citation>
    <scope>NUCLEOTIDE SEQUENCE</scope>
    <source>
        <strain evidence="1">NBC 00180</strain>
    </source>
</reference>